<dbReference type="RefSeq" id="WP_115467042.1">
    <property type="nucleotide sequence ID" value="NZ_QKRA01000002.1"/>
</dbReference>
<sequence length="72" mass="7759">MGQETASITAQDWASGRIDKHDGANVTHSAKPKCSLIGLSTFCFAVILVSVFPKLRLYGKETGVGFVRFDLA</sequence>
<dbReference type="EMBL" id="QKRA01000002">
    <property type="protein sequence ID" value="RDL45005.1"/>
    <property type="molecule type" value="Genomic_DNA"/>
</dbReference>
<keyword evidence="3" id="KW-1185">Reference proteome</keyword>
<reference evidence="2 3" key="1">
    <citation type="submission" date="2018-06" db="EMBL/GenBank/DDBJ databases">
        <title>Marinomonas sp. YLB-05 draft genome sequence.</title>
        <authorList>
            <person name="Yu L."/>
            <person name="Tang X."/>
        </authorList>
    </citation>
    <scope>NUCLEOTIDE SEQUENCE [LARGE SCALE GENOMIC DNA]</scope>
    <source>
        <strain evidence="2 3">YLB-05</strain>
    </source>
</reference>
<keyword evidence="1" id="KW-1133">Transmembrane helix</keyword>
<protein>
    <submittedName>
        <fullName evidence="2">Uncharacterized protein</fullName>
    </submittedName>
</protein>
<dbReference type="Proteomes" id="UP000254326">
    <property type="component" value="Unassembled WGS sequence"/>
</dbReference>
<comment type="caution">
    <text evidence="2">The sequence shown here is derived from an EMBL/GenBank/DDBJ whole genome shotgun (WGS) entry which is preliminary data.</text>
</comment>
<accession>A0A370UBD0</accession>
<evidence type="ECO:0000256" key="1">
    <source>
        <dbReference type="SAM" id="Phobius"/>
    </source>
</evidence>
<organism evidence="2 3">
    <name type="scientific">Marinomonas piezotolerans</name>
    <dbReference type="NCBI Taxonomy" id="2213058"/>
    <lineage>
        <taxon>Bacteria</taxon>
        <taxon>Pseudomonadati</taxon>
        <taxon>Pseudomonadota</taxon>
        <taxon>Gammaproteobacteria</taxon>
        <taxon>Oceanospirillales</taxon>
        <taxon>Oceanospirillaceae</taxon>
        <taxon>Marinomonas</taxon>
    </lineage>
</organism>
<feature type="transmembrane region" description="Helical" evidence="1">
    <location>
        <begin position="35"/>
        <end position="52"/>
    </location>
</feature>
<keyword evidence="1" id="KW-0472">Membrane</keyword>
<evidence type="ECO:0000313" key="2">
    <source>
        <dbReference type="EMBL" id="RDL45005.1"/>
    </source>
</evidence>
<name>A0A370UBD0_9GAMM</name>
<gene>
    <name evidence="2" type="ORF">DN730_05145</name>
</gene>
<dbReference type="AlphaFoldDB" id="A0A370UBD0"/>
<keyword evidence="1" id="KW-0812">Transmembrane</keyword>
<proteinExistence type="predicted"/>
<evidence type="ECO:0000313" key="3">
    <source>
        <dbReference type="Proteomes" id="UP000254326"/>
    </source>
</evidence>